<feature type="binding site" evidence="5">
    <location>
        <position position="77"/>
    </location>
    <ligand>
        <name>Zn(2+)</name>
        <dbReference type="ChEBI" id="CHEBI:29105"/>
    </ligand>
</feature>
<evidence type="ECO:0000256" key="4">
    <source>
        <dbReference type="ARBA" id="ARBA00022833"/>
    </source>
</evidence>
<comment type="function">
    <text evidence="5">Involved in the maturation of [NiFe] hydrogenases. Required for nickel insertion into the metal center of the hydrogenase.</text>
</comment>
<dbReference type="Pfam" id="PF01155">
    <property type="entry name" value="HypA"/>
    <property type="match status" value="1"/>
</dbReference>
<feature type="binding site" evidence="5">
    <location>
        <position position="93"/>
    </location>
    <ligand>
        <name>Zn(2+)</name>
        <dbReference type="ChEBI" id="CHEBI:29105"/>
    </ligand>
</feature>
<dbReference type="Gene3D" id="3.30.2320.80">
    <property type="match status" value="1"/>
</dbReference>
<feature type="binding site" evidence="5">
    <location>
        <position position="74"/>
    </location>
    <ligand>
        <name>Zn(2+)</name>
        <dbReference type="ChEBI" id="CHEBI:29105"/>
    </ligand>
</feature>
<dbReference type="InterPro" id="IPR020538">
    <property type="entry name" value="Hydgase_Ni_incorp_HypA/HybF_CS"/>
</dbReference>
<proteinExistence type="inferred from homology"/>
<dbReference type="HAMAP" id="MF_00213">
    <property type="entry name" value="HypA_HybF"/>
    <property type="match status" value="1"/>
</dbReference>
<feature type="binding site" evidence="5">
    <location>
        <position position="2"/>
    </location>
    <ligand>
        <name>Ni(2+)</name>
        <dbReference type="ChEBI" id="CHEBI:49786"/>
    </ligand>
</feature>
<keyword evidence="7" id="KW-1185">Reference proteome</keyword>
<name>A0A1W1HA78_9BACT</name>
<reference evidence="6 7" key="1">
    <citation type="submission" date="2017-03" db="EMBL/GenBank/DDBJ databases">
        <authorList>
            <person name="Afonso C.L."/>
            <person name="Miller P.J."/>
            <person name="Scott M.A."/>
            <person name="Spackman E."/>
            <person name="Goraichik I."/>
            <person name="Dimitrov K.M."/>
            <person name="Suarez D.L."/>
            <person name="Swayne D.E."/>
        </authorList>
    </citation>
    <scope>NUCLEOTIDE SEQUENCE [LARGE SCALE GENOMIC DNA]</scope>
    <source>
        <strain evidence="6">PRJEB14757</strain>
    </source>
</reference>
<evidence type="ECO:0000256" key="5">
    <source>
        <dbReference type="HAMAP-Rule" id="MF_00213"/>
    </source>
</evidence>
<dbReference type="NCBIfam" id="TIGR00100">
    <property type="entry name" value="hypA"/>
    <property type="match status" value="1"/>
</dbReference>
<dbReference type="RefSeq" id="WP_080806164.1">
    <property type="nucleotide sequence ID" value="NZ_LT828552.1"/>
</dbReference>
<sequence length="115" mass="12465">MHEMGVAQQMVNIAIASIPSDIVNPKVEKLNLRIGNLAAVVEDSLKFCFEIITKDTSLEGAKLVIEKVPVVVKCKACAHQWEVDGPVFTCPSCRDGAVEILSGRELEISSLELAD</sequence>
<dbReference type="GO" id="GO:0016151">
    <property type="term" value="F:nickel cation binding"/>
    <property type="evidence" value="ECO:0007669"/>
    <property type="project" value="UniProtKB-UniRule"/>
</dbReference>
<dbReference type="EMBL" id="FWEV01000084">
    <property type="protein sequence ID" value="SLM29305.1"/>
    <property type="molecule type" value="Genomic_DNA"/>
</dbReference>
<keyword evidence="3 5" id="KW-0479">Metal-binding</keyword>
<dbReference type="PANTHER" id="PTHR34535">
    <property type="entry name" value="HYDROGENASE MATURATION FACTOR HYPA"/>
    <property type="match status" value="1"/>
</dbReference>
<dbReference type="STRING" id="1246637.MTBBW1_1740035"/>
<organism evidence="6 7">
    <name type="scientific">Desulfamplus magnetovallimortis</name>
    <dbReference type="NCBI Taxonomy" id="1246637"/>
    <lineage>
        <taxon>Bacteria</taxon>
        <taxon>Pseudomonadati</taxon>
        <taxon>Thermodesulfobacteriota</taxon>
        <taxon>Desulfobacteria</taxon>
        <taxon>Desulfobacterales</taxon>
        <taxon>Desulfobacteraceae</taxon>
        <taxon>Desulfamplus</taxon>
    </lineage>
</organism>
<dbReference type="Proteomes" id="UP000191931">
    <property type="component" value="Unassembled WGS sequence"/>
</dbReference>
<comment type="similarity">
    <text evidence="1 5">Belongs to the HypA/HybF family.</text>
</comment>
<gene>
    <name evidence="5 6" type="primary">hypA</name>
    <name evidence="6" type="ORF">MTBBW1_1740035</name>
</gene>
<dbReference type="PROSITE" id="PS01249">
    <property type="entry name" value="HYPA"/>
    <property type="match status" value="1"/>
</dbReference>
<dbReference type="GO" id="GO:0008270">
    <property type="term" value="F:zinc ion binding"/>
    <property type="evidence" value="ECO:0007669"/>
    <property type="project" value="UniProtKB-UniRule"/>
</dbReference>
<dbReference type="PIRSF" id="PIRSF004761">
    <property type="entry name" value="Hydrgn_mat_HypA"/>
    <property type="match status" value="1"/>
</dbReference>
<evidence type="ECO:0000256" key="1">
    <source>
        <dbReference type="ARBA" id="ARBA00010748"/>
    </source>
</evidence>
<accession>A0A1W1HA78</accession>
<protein>
    <recommendedName>
        <fullName evidence="5">Hydrogenase maturation factor HypA</fullName>
    </recommendedName>
</protein>
<keyword evidence="2 5" id="KW-0533">Nickel</keyword>
<dbReference type="AlphaFoldDB" id="A0A1W1HA78"/>
<dbReference type="OrthoDB" id="9800361at2"/>
<keyword evidence="4 5" id="KW-0862">Zinc</keyword>
<dbReference type="PANTHER" id="PTHR34535:SF3">
    <property type="entry name" value="HYDROGENASE MATURATION FACTOR HYPA"/>
    <property type="match status" value="1"/>
</dbReference>
<evidence type="ECO:0000256" key="3">
    <source>
        <dbReference type="ARBA" id="ARBA00022723"/>
    </source>
</evidence>
<feature type="binding site" evidence="5">
    <location>
        <position position="90"/>
    </location>
    <ligand>
        <name>Zn(2+)</name>
        <dbReference type="ChEBI" id="CHEBI:29105"/>
    </ligand>
</feature>
<dbReference type="GO" id="GO:0051604">
    <property type="term" value="P:protein maturation"/>
    <property type="evidence" value="ECO:0007669"/>
    <property type="project" value="InterPro"/>
</dbReference>
<dbReference type="InterPro" id="IPR000688">
    <property type="entry name" value="HypA/HybF"/>
</dbReference>
<evidence type="ECO:0000313" key="6">
    <source>
        <dbReference type="EMBL" id="SLM29305.1"/>
    </source>
</evidence>
<evidence type="ECO:0000256" key="2">
    <source>
        <dbReference type="ARBA" id="ARBA00022596"/>
    </source>
</evidence>
<evidence type="ECO:0000313" key="7">
    <source>
        <dbReference type="Proteomes" id="UP000191931"/>
    </source>
</evidence>